<feature type="chain" id="PRO_5030017576" evidence="2">
    <location>
        <begin position="23"/>
        <end position="182"/>
    </location>
</feature>
<evidence type="ECO:0000256" key="2">
    <source>
        <dbReference type="SAM" id="SignalP"/>
    </source>
</evidence>
<sequence length="182" mass="20974">MTRMPISAFLLIVLLITEAVVSLQHKGRVYSRGDDEWPQSDDSLLTYSDDVVEEWSRRAEKTLNDINAILSQKLSDTQRRDYFKRYLETLDKMLIGELGKVKKATRRALRKEAGSERRKRGEGARQGTVKFADLSENQQQEIFDQILEDVNRESLEELRDAKKKFLDYGNTGGMSPLQFIGL</sequence>
<protein>
    <submittedName>
        <fullName evidence="3">Uncharacterized protein</fullName>
    </submittedName>
</protein>
<proteinExistence type="predicted"/>
<accession>A0A0R3UNA0</accession>
<evidence type="ECO:0000313" key="3">
    <source>
        <dbReference type="EMBL" id="VDD83263.1"/>
    </source>
</evidence>
<feature type="compositionally biased region" description="Basic and acidic residues" evidence="1">
    <location>
        <begin position="110"/>
        <end position="123"/>
    </location>
</feature>
<reference evidence="3 4" key="1">
    <citation type="submission" date="2018-10" db="EMBL/GenBank/DDBJ databases">
        <authorList>
            <consortium name="Pathogen Informatics"/>
        </authorList>
    </citation>
    <scope>NUCLEOTIDE SEQUENCE [LARGE SCALE GENOMIC DNA]</scope>
</reference>
<dbReference type="EMBL" id="UXSR01005676">
    <property type="protein sequence ID" value="VDD83263.1"/>
    <property type="molecule type" value="Genomic_DNA"/>
</dbReference>
<name>A0A0R3UNA0_MESCO</name>
<gene>
    <name evidence="3" type="ORF">MCOS_LOCUS9266</name>
</gene>
<dbReference type="Proteomes" id="UP000267029">
    <property type="component" value="Unassembled WGS sequence"/>
</dbReference>
<organism evidence="3 4">
    <name type="scientific">Mesocestoides corti</name>
    <name type="common">Flatworm</name>
    <dbReference type="NCBI Taxonomy" id="53468"/>
    <lineage>
        <taxon>Eukaryota</taxon>
        <taxon>Metazoa</taxon>
        <taxon>Spiralia</taxon>
        <taxon>Lophotrochozoa</taxon>
        <taxon>Platyhelminthes</taxon>
        <taxon>Cestoda</taxon>
        <taxon>Eucestoda</taxon>
        <taxon>Cyclophyllidea</taxon>
        <taxon>Mesocestoididae</taxon>
        <taxon>Mesocestoides</taxon>
    </lineage>
</organism>
<feature type="signal peptide" evidence="2">
    <location>
        <begin position="1"/>
        <end position="22"/>
    </location>
</feature>
<keyword evidence="4" id="KW-1185">Reference proteome</keyword>
<dbReference type="AlphaFoldDB" id="A0A0R3UNA0"/>
<feature type="region of interest" description="Disordered" evidence="1">
    <location>
        <begin position="109"/>
        <end position="130"/>
    </location>
</feature>
<evidence type="ECO:0000256" key="1">
    <source>
        <dbReference type="SAM" id="MobiDB-lite"/>
    </source>
</evidence>
<keyword evidence="2" id="KW-0732">Signal</keyword>
<evidence type="ECO:0000313" key="4">
    <source>
        <dbReference type="Proteomes" id="UP000267029"/>
    </source>
</evidence>